<proteinExistence type="predicted"/>
<dbReference type="InterPro" id="IPR029021">
    <property type="entry name" value="Prot-tyrosine_phosphatase-like"/>
</dbReference>
<organism evidence="2 3">
    <name type="scientific">Angiostrongylus cantonensis</name>
    <name type="common">Rat lungworm</name>
    <dbReference type="NCBI Taxonomy" id="6313"/>
    <lineage>
        <taxon>Eukaryota</taxon>
        <taxon>Metazoa</taxon>
        <taxon>Ecdysozoa</taxon>
        <taxon>Nematoda</taxon>
        <taxon>Chromadorea</taxon>
        <taxon>Rhabditida</taxon>
        <taxon>Rhabditina</taxon>
        <taxon>Rhabditomorpha</taxon>
        <taxon>Strongyloidea</taxon>
        <taxon>Metastrongylidae</taxon>
        <taxon>Angiostrongylus</taxon>
    </lineage>
</organism>
<evidence type="ECO:0000313" key="3">
    <source>
        <dbReference type="WBParaSite" id="ACAC_0000911301-mRNA-1"/>
    </source>
</evidence>
<sequence length="396" mass="46180">MVIETKSIKVLSKEFSKHKAYKPRNYTTNAYDKNEPKNRKYVKEFRYNDIICIDATRVILKDRPADDDYIHANWITMPDQYKYICTQGPLTETLHDFWHMMFCEKSTVLVQLCDFIEAIDYAWQKIRQNAEFQMIDAVKDLRRQRFHAIQSPIQYIFLHMCVLEMAAEVEQHLMIIWCLRTSIKQHFVSCEAVAPSKGMNVDISVDYSDAVCSNIVSRLRADNNPHRHFSYRNDGNGICRTSKHRDLATPTMSGRTTRLTKRSEQHLVEKEVHLSDFLAFCNSFGCSKAAELGTRHAERNKATSASKHTHIEVKVIPMQHKISRLQSTHFSFPTRMSQRLKRDKYSIFCLTSRNAQDLLEDYDKTLVPSNNSVQVSVELTVQVILRGIFVLFFEFT</sequence>
<dbReference type="SUPFAM" id="SSF52799">
    <property type="entry name" value="(Phosphotyrosine protein) phosphatases II"/>
    <property type="match status" value="1"/>
</dbReference>
<dbReference type="AlphaFoldDB" id="A0A158PA77"/>
<evidence type="ECO:0000313" key="2">
    <source>
        <dbReference type="Proteomes" id="UP000035642"/>
    </source>
</evidence>
<dbReference type="Gene3D" id="3.90.190.10">
    <property type="entry name" value="Protein tyrosine phosphatase superfamily"/>
    <property type="match status" value="2"/>
</dbReference>
<dbReference type="InterPro" id="IPR000242">
    <property type="entry name" value="PTP_cat"/>
</dbReference>
<feature type="domain" description="Tyrosine-protein phosphatase" evidence="1">
    <location>
        <begin position="11"/>
        <end position="125"/>
    </location>
</feature>
<keyword evidence="2" id="KW-1185">Reference proteome</keyword>
<dbReference type="InterPro" id="IPR052782">
    <property type="entry name" value="Oocyte-zygote_transition_reg"/>
</dbReference>
<accession>A0A158PA77</accession>
<dbReference type="PANTHER" id="PTHR46163">
    <property type="entry name" value="TYROSINE-PROTEIN PHOSPHATASE-RELATED"/>
    <property type="match status" value="1"/>
</dbReference>
<dbReference type="SMART" id="SM00194">
    <property type="entry name" value="PTPc"/>
    <property type="match status" value="1"/>
</dbReference>
<dbReference type="WBParaSite" id="ACAC_0000911301-mRNA-1">
    <property type="protein sequence ID" value="ACAC_0000911301-mRNA-1"/>
    <property type="gene ID" value="ACAC_0000911301"/>
</dbReference>
<dbReference type="PRINTS" id="PR00700">
    <property type="entry name" value="PRTYPHPHTASE"/>
</dbReference>
<reference evidence="3" key="2">
    <citation type="submission" date="2016-04" db="UniProtKB">
        <authorList>
            <consortium name="WormBaseParasite"/>
        </authorList>
    </citation>
    <scope>IDENTIFICATION</scope>
</reference>
<dbReference type="STRING" id="6313.A0A158PA77"/>
<dbReference type="PROSITE" id="PS50055">
    <property type="entry name" value="TYR_PHOSPHATASE_PTP"/>
    <property type="match status" value="1"/>
</dbReference>
<dbReference type="GO" id="GO:0004725">
    <property type="term" value="F:protein tyrosine phosphatase activity"/>
    <property type="evidence" value="ECO:0007669"/>
    <property type="project" value="InterPro"/>
</dbReference>
<dbReference type="Pfam" id="PF00102">
    <property type="entry name" value="Y_phosphatase"/>
    <property type="match status" value="2"/>
</dbReference>
<name>A0A158PA77_ANGCA</name>
<dbReference type="PANTHER" id="PTHR46163:SF10">
    <property type="entry name" value="PROTEIN-TYROSINE PHOSPHATASE-RELATED"/>
    <property type="match status" value="1"/>
</dbReference>
<protein>
    <submittedName>
        <fullName evidence="3">Tyrosine-protein phosphatase domain-containing protein</fullName>
    </submittedName>
</protein>
<reference evidence="2" key="1">
    <citation type="submission" date="2012-09" db="EMBL/GenBank/DDBJ databases">
        <authorList>
            <person name="Martin A.A."/>
        </authorList>
    </citation>
    <scope>NUCLEOTIDE SEQUENCE</scope>
</reference>
<evidence type="ECO:0000259" key="1">
    <source>
        <dbReference type="PROSITE" id="PS50055"/>
    </source>
</evidence>
<dbReference type="Proteomes" id="UP000035642">
    <property type="component" value="Unassembled WGS sequence"/>
</dbReference>